<comment type="subunit">
    <text evidence="21">Interacts with DVL1 (via PDZ domain).</text>
</comment>
<dbReference type="GO" id="GO:0005737">
    <property type="term" value="C:cytoplasm"/>
    <property type="evidence" value="ECO:0007669"/>
    <property type="project" value="UniProtKB-SubCell"/>
</dbReference>
<comment type="function">
    <text evidence="20">May be a coreceptor along with FZD8 of Wnt proteins, such as WNT1, WNT3, WNT3A and WNT5A. Involved in neuron differentiation, axon guidance, corpus callosum establishment and neurite outgrowth. In response to WNT3 stimulation, receptor C-terminal cleavage occurs in its transmembrane region and allows the C-terminal intracellular product to translocate from the cytoplasm to the nucleus where it plays a crucial role in neuronal development.</text>
</comment>
<dbReference type="InterPro" id="IPR008266">
    <property type="entry name" value="Tyr_kinase_AS"/>
</dbReference>
<dbReference type="FunFam" id="2.60.40.2170:FF:000002">
    <property type="entry name" value="Tyrosine-protein kinase RYK"/>
    <property type="match status" value="1"/>
</dbReference>
<keyword evidence="14 23" id="KW-1133">Transmembrane helix</keyword>
<keyword evidence="12 26" id="KW-0418">Kinase</keyword>
<dbReference type="FunFam" id="3.30.200.20:FF:000218">
    <property type="entry name" value="Tyrosine-protein kinase RYK"/>
    <property type="match status" value="1"/>
</dbReference>
<dbReference type="GO" id="GO:0005524">
    <property type="term" value="F:ATP binding"/>
    <property type="evidence" value="ECO:0007669"/>
    <property type="project" value="UniProtKB-KW"/>
</dbReference>
<keyword evidence="8" id="KW-0879">Wnt signaling pathway</keyword>
<evidence type="ECO:0000256" key="17">
    <source>
        <dbReference type="ARBA" id="ARBA00023170"/>
    </source>
</evidence>
<evidence type="ECO:0000256" key="1">
    <source>
        <dbReference type="ARBA" id="ARBA00004123"/>
    </source>
</evidence>
<keyword evidence="6" id="KW-0597">Phosphoprotein</keyword>
<dbReference type="GO" id="GO:0051897">
    <property type="term" value="P:positive regulation of phosphatidylinositol 3-kinase/protein kinase B signal transduction"/>
    <property type="evidence" value="ECO:0007669"/>
    <property type="project" value="TreeGrafter"/>
</dbReference>
<reference evidence="26 27" key="1">
    <citation type="submission" date="2020-02" db="EMBL/GenBank/DDBJ databases">
        <title>Bird 10,000 Genomes (B10K) Project - Family phase.</title>
        <authorList>
            <person name="Zhang G."/>
        </authorList>
    </citation>
    <scope>NUCLEOTIDE SEQUENCE [LARGE SCALE GENOMIC DNA]</scope>
    <source>
        <strain evidence="26">B10K-DU-017-21</strain>
    </source>
</reference>
<dbReference type="PANTHER" id="PTHR24416">
    <property type="entry name" value="TYROSINE-PROTEIN KINASE RECEPTOR"/>
    <property type="match status" value="1"/>
</dbReference>
<evidence type="ECO:0000256" key="7">
    <source>
        <dbReference type="ARBA" id="ARBA00022679"/>
    </source>
</evidence>
<feature type="non-terminal residue" evidence="26">
    <location>
        <position position="523"/>
    </location>
</feature>
<dbReference type="SUPFAM" id="SSF56112">
    <property type="entry name" value="Protein kinase-like (PK-like)"/>
    <property type="match status" value="1"/>
</dbReference>
<evidence type="ECO:0000256" key="8">
    <source>
        <dbReference type="ARBA" id="ARBA00022687"/>
    </source>
</evidence>
<dbReference type="GO" id="GO:0004714">
    <property type="term" value="F:transmembrane receptor protein tyrosine kinase activity"/>
    <property type="evidence" value="ECO:0007669"/>
    <property type="project" value="UniProtKB-EC"/>
</dbReference>
<dbReference type="PANTHER" id="PTHR24416:SF349">
    <property type="entry name" value="TYROSINE-PROTEIN KINASE RYK"/>
    <property type="match status" value="1"/>
</dbReference>
<evidence type="ECO:0000259" key="25">
    <source>
        <dbReference type="PROSITE" id="PS50814"/>
    </source>
</evidence>
<keyword evidence="15 23" id="KW-0472">Membrane</keyword>
<name>A0A852MCF5_9AVES</name>
<keyword evidence="13" id="KW-0067">ATP-binding</keyword>
<evidence type="ECO:0000256" key="6">
    <source>
        <dbReference type="ARBA" id="ARBA00022553"/>
    </source>
</evidence>
<keyword evidence="5" id="KW-0963">Cytoplasm</keyword>
<dbReference type="GO" id="GO:0005634">
    <property type="term" value="C:nucleus"/>
    <property type="evidence" value="ECO:0007669"/>
    <property type="project" value="UniProtKB-SubCell"/>
</dbReference>
<dbReference type="Gene3D" id="3.30.200.20">
    <property type="entry name" value="Phosphorylase Kinase, domain 1"/>
    <property type="match status" value="1"/>
</dbReference>
<dbReference type="FunFam" id="1.10.510.10:FF:000165">
    <property type="entry name" value="Tyrosine-protein kinase RYK"/>
    <property type="match status" value="1"/>
</dbReference>
<dbReference type="PROSITE" id="PS50011">
    <property type="entry name" value="PROTEIN_KINASE_DOM"/>
    <property type="match status" value="1"/>
</dbReference>
<protein>
    <recommendedName>
        <fullName evidence="22">Tyrosine-protein kinase RYK</fullName>
        <ecNumber evidence="4">2.7.10.1</ecNumber>
    </recommendedName>
</protein>
<evidence type="ECO:0000256" key="14">
    <source>
        <dbReference type="ARBA" id="ARBA00022989"/>
    </source>
</evidence>
<keyword evidence="11" id="KW-0547">Nucleotide-binding</keyword>
<dbReference type="InterPro" id="IPR000719">
    <property type="entry name" value="Prot_kinase_dom"/>
</dbReference>
<keyword evidence="16" id="KW-0829">Tyrosine-protein kinase</keyword>
<dbReference type="Pfam" id="PF07714">
    <property type="entry name" value="PK_Tyr_Ser-Thr"/>
    <property type="match status" value="1"/>
</dbReference>
<dbReference type="PROSITE" id="PS00109">
    <property type="entry name" value="PROTEIN_KINASE_TYR"/>
    <property type="match status" value="1"/>
</dbReference>
<evidence type="ECO:0000313" key="27">
    <source>
        <dbReference type="Proteomes" id="UP000632886"/>
    </source>
</evidence>
<dbReference type="Pfam" id="PF02019">
    <property type="entry name" value="WIF"/>
    <property type="match status" value="1"/>
</dbReference>
<evidence type="ECO:0000256" key="23">
    <source>
        <dbReference type="SAM" id="Phobius"/>
    </source>
</evidence>
<evidence type="ECO:0000256" key="3">
    <source>
        <dbReference type="ARBA" id="ARBA00004496"/>
    </source>
</evidence>
<evidence type="ECO:0000256" key="15">
    <source>
        <dbReference type="ARBA" id="ARBA00023136"/>
    </source>
</evidence>
<dbReference type="InterPro" id="IPR011009">
    <property type="entry name" value="Kinase-like_dom_sf"/>
</dbReference>
<keyword evidence="7" id="KW-0808">Transferase</keyword>
<sequence length="523" mass="58522">LDAELSYVRNDVVNHYALSFNLLIPSETNNLHFSWHAKSKVEYKLGFQVDNPMAMAVPQANISLQGEVPRTLSVFRVELSCTGRLDSEVTILMQLNLTINSSKNITVLNFKRRKMCYKKLEAEVKSPTSDRNSSKAFFDPVNAAPTTSTRVFYISVGVCCAVIFLVAIILAVLHLHSMKRIELDDSISASSSSQGLSQPSTQTTQYLRADTPNNATPVTSKCWSGYPTLRIEKNDLKSVTLMEAKAKVKDIAISRERITLRDVLQEGTFGRIFHGILIEEKDPSKEKQVFVKTVKDQASEVQVTMMLTESCKLRGLHHSFHTKETSGTGTEALPQLQGSQLCDTCSSVLPQAISQQDLVHMAIQIACGMSYLARREVIHRDLAARNCVIDDALQVKITDNALSRDLFPMDYHCLGDNENRPVRWMALESLVNNEFSSASDVWAFGVTLWELMTLGQTPYVDIDPFEMAAYLKDGYRIAQPINCPDELFAVMACCWALDPEERPKFQQLVQCLTEFHAALGAYV</sequence>
<evidence type="ECO:0000256" key="19">
    <source>
        <dbReference type="ARBA" id="ARBA00023242"/>
    </source>
</evidence>
<keyword evidence="19" id="KW-0539">Nucleus</keyword>
<evidence type="ECO:0000256" key="20">
    <source>
        <dbReference type="ARBA" id="ARBA00053095"/>
    </source>
</evidence>
<evidence type="ECO:0000256" key="10">
    <source>
        <dbReference type="ARBA" id="ARBA00022729"/>
    </source>
</evidence>
<dbReference type="CDD" id="cd05043">
    <property type="entry name" value="PTK_Ryk"/>
    <property type="match status" value="1"/>
</dbReference>
<feature type="domain" description="Protein kinase" evidence="24">
    <location>
        <begin position="258"/>
        <end position="519"/>
    </location>
</feature>
<dbReference type="GO" id="GO:0010976">
    <property type="term" value="P:positive regulation of neuron projection development"/>
    <property type="evidence" value="ECO:0007669"/>
    <property type="project" value="TreeGrafter"/>
</dbReference>
<keyword evidence="10" id="KW-0732">Signal</keyword>
<dbReference type="InterPro" id="IPR020635">
    <property type="entry name" value="Tyr_kinase_cat_dom"/>
</dbReference>
<dbReference type="SMART" id="SM00469">
    <property type="entry name" value="WIF"/>
    <property type="match status" value="1"/>
</dbReference>
<dbReference type="InterPro" id="IPR038677">
    <property type="entry name" value="WIF_sf"/>
</dbReference>
<gene>
    <name evidence="26" type="primary">Ryk</name>
    <name evidence="26" type="ORF">CENBEN_R02698</name>
</gene>
<evidence type="ECO:0000256" key="4">
    <source>
        <dbReference type="ARBA" id="ARBA00011902"/>
    </source>
</evidence>
<evidence type="ECO:0000256" key="2">
    <source>
        <dbReference type="ARBA" id="ARBA00004479"/>
    </source>
</evidence>
<dbReference type="SMART" id="SM00219">
    <property type="entry name" value="TyrKc"/>
    <property type="match status" value="1"/>
</dbReference>
<dbReference type="GO" id="GO:0060071">
    <property type="term" value="P:Wnt signaling pathway, planar cell polarity pathway"/>
    <property type="evidence" value="ECO:0007669"/>
    <property type="project" value="UniProtKB-ARBA"/>
</dbReference>
<organism evidence="26 27">
    <name type="scientific">Centropus bengalensis</name>
    <name type="common">lesser coucal</name>
    <dbReference type="NCBI Taxonomy" id="1463675"/>
    <lineage>
        <taxon>Eukaryota</taxon>
        <taxon>Metazoa</taxon>
        <taxon>Chordata</taxon>
        <taxon>Craniata</taxon>
        <taxon>Vertebrata</taxon>
        <taxon>Euteleostomi</taxon>
        <taxon>Archelosauria</taxon>
        <taxon>Archosauria</taxon>
        <taxon>Dinosauria</taxon>
        <taxon>Saurischia</taxon>
        <taxon>Theropoda</taxon>
        <taxon>Coelurosauria</taxon>
        <taxon>Aves</taxon>
        <taxon>Neognathae</taxon>
        <taxon>Neoaves</taxon>
        <taxon>Otidimorphae</taxon>
        <taxon>Cuculiformes</taxon>
        <taxon>Centropidae</taxon>
        <taxon>Centropus</taxon>
    </lineage>
</organism>
<keyword evidence="9 23" id="KW-0812">Transmembrane</keyword>
<dbReference type="Gene3D" id="1.10.510.10">
    <property type="entry name" value="Transferase(Phosphotransferase) domain 1"/>
    <property type="match status" value="1"/>
</dbReference>
<comment type="subcellular location">
    <subcellularLocation>
        <location evidence="3">Cytoplasm</location>
    </subcellularLocation>
    <subcellularLocation>
        <location evidence="2">Membrane</location>
        <topology evidence="2">Single-pass type I membrane protein</topology>
    </subcellularLocation>
    <subcellularLocation>
        <location evidence="1">Nucleus</location>
    </subcellularLocation>
</comment>
<feature type="domain" description="WIF" evidence="25">
    <location>
        <begin position="1"/>
        <end position="116"/>
    </location>
</feature>
<evidence type="ECO:0000256" key="18">
    <source>
        <dbReference type="ARBA" id="ARBA00023180"/>
    </source>
</evidence>
<dbReference type="GO" id="GO:0007409">
    <property type="term" value="P:axonogenesis"/>
    <property type="evidence" value="ECO:0007669"/>
    <property type="project" value="TreeGrafter"/>
</dbReference>
<proteinExistence type="predicted"/>
<dbReference type="InterPro" id="IPR003306">
    <property type="entry name" value="WIF"/>
</dbReference>
<dbReference type="Proteomes" id="UP000632886">
    <property type="component" value="Unassembled WGS sequence"/>
</dbReference>
<dbReference type="Gene3D" id="2.60.40.2170">
    <property type="entry name" value="Wnt, WIF domain"/>
    <property type="match status" value="1"/>
</dbReference>
<keyword evidence="17" id="KW-0675">Receptor</keyword>
<dbReference type="EMBL" id="WBNK01001763">
    <property type="protein sequence ID" value="NXX97980.1"/>
    <property type="molecule type" value="Genomic_DNA"/>
</dbReference>
<evidence type="ECO:0000256" key="5">
    <source>
        <dbReference type="ARBA" id="ARBA00022490"/>
    </source>
</evidence>
<dbReference type="EC" id="2.7.10.1" evidence="4"/>
<dbReference type="PROSITE" id="PS50814">
    <property type="entry name" value="WIF"/>
    <property type="match status" value="1"/>
</dbReference>
<evidence type="ECO:0000256" key="16">
    <source>
        <dbReference type="ARBA" id="ARBA00023137"/>
    </source>
</evidence>
<evidence type="ECO:0000256" key="13">
    <source>
        <dbReference type="ARBA" id="ARBA00022840"/>
    </source>
</evidence>
<evidence type="ECO:0000256" key="12">
    <source>
        <dbReference type="ARBA" id="ARBA00022777"/>
    </source>
</evidence>
<feature type="non-terminal residue" evidence="26">
    <location>
        <position position="1"/>
    </location>
</feature>
<dbReference type="InterPro" id="IPR050122">
    <property type="entry name" value="RTK"/>
</dbReference>
<dbReference type="GO" id="GO:0007169">
    <property type="term" value="P:cell surface receptor protein tyrosine kinase signaling pathway"/>
    <property type="evidence" value="ECO:0007669"/>
    <property type="project" value="TreeGrafter"/>
</dbReference>
<evidence type="ECO:0000256" key="22">
    <source>
        <dbReference type="ARBA" id="ARBA00071256"/>
    </source>
</evidence>
<dbReference type="GO" id="GO:0043235">
    <property type="term" value="C:receptor complex"/>
    <property type="evidence" value="ECO:0007669"/>
    <property type="project" value="TreeGrafter"/>
</dbReference>
<evidence type="ECO:0000256" key="11">
    <source>
        <dbReference type="ARBA" id="ARBA00022741"/>
    </source>
</evidence>
<feature type="transmembrane region" description="Helical" evidence="23">
    <location>
        <begin position="151"/>
        <end position="173"/>
    </location>
</feature>
<dbReference type="InterPro" id="IPR001245">
    <property type="entry name" value="Ser-Thr/Tyr_kinase_cat_dom"/>
</dbReference>
<evidence type="ECO:0000313" key="26">
    <source>
        <dbReference type="EMBL" id="NXX97980.1"/>
    </source>
</evidence>
<dbReference type="GO" id="GO:0005886">
    <property type="term" value="C:plasma membrane"/>
    <property type="evidence" value="ECO:0007669"/>
    <property type="project" value="TreeGrafter"/>
</dbReference>
<keyword evidence="18" id="KW-0325">Glycoprotein</keyword>
<evidence type="ECO:0000256" key="9">
    <source>
        <dbReference type="ARBA" id="ARBA00022692"/>
    </source>
</evidence>
<accession>A0A852MCF5</accession>
<evidence type="ECO:0000259" key="24">
    <source>
        <dbReference type="PROSITE" id="PS50011"/>
    </source>
</evidence>
<dbReference type="AlphaFoldDB" id="A0A852MCF5"/>
<comment type="caution">
    <text evidence="26">The sequence shown here is derived from an EMBL/GenBank/DDBJ whole genome shotgun (WGS) entry which is preliminary data.</text>
</comment>
<keyword evidence="27" id="KW-1185">Reference proteome</keyword>
<dbReference type="PRINTS" id="PR00109">
    <property type="entry name" value="TYRKINASE"/>
</dbReference>
<evidence type="ECO:0000256" key="21">
    <source>
        <dbReference type="ARBA" id="ARBA00064150"/>
    </source>
</evidence>